<gene>
    <name evidence="6" type="primary">pyrE</name>
    <name evidence="8" type="ORF">A2903_02445</name>
</gene>
<reference evidence="8 9" key="1">
    <citation type="journal article" date="2016" name="Nat. Commun.">
        <title>Thousands of microbial genomes shed light on interconnected biogeochemical processes in an aquifer system.</title>
        <authorList>
            <person name="Anantharaman K."/>
            <person name="Brown C.T."/>
            <person name="Hug L.A."/>
            <person name="Sharon I."/>
            <person name="Castelle C.J."/>
            <person name="Probst A.J."/>
            <person name="Thomas B.C."/>
            <person name="Singh A."/>
            <person name="Wilkins M.J."/>
            <person name="Karaoz U."/>
            <person name="Brodie E.L."/>
            <person name="Williams K.H."/>
            <person name="Hubbard S.S."/>
            <person name="Banfield J.F."/>
        </authorList>
    </citation>
    <scope>NUCLEOTIDE SEQUENCE [LARGE SCALE GENOMIC DNA]</scope>
</reference>
<dbReference type="CDD" id="cd06223">
    <property type="entry name" value="PRTases_typeI"/>
    <property type="match status" value="1"/>
</dbReference>
<dbReference type="GO" id="GO:0044205">
    <property type="term" value="P:'de novo' UMP biosynthetic process"/>
    <property type="evidence" value="ECO:0007669"/>
    <property type="project" value="UniProtKB-UniRule"/>
</dbReference>
<comment type="catalytic activity">
    <reaction evidence="6">
        <text>orotidine 5'-phosphate + diphosphate = orotate + 5-phospho-alpha-D-ribose 1-diphosphate</text>
        <dbReference type="Rhea" id="RHEA:10380"/>
        <dbReference type="ChEBI" id="CHEBI:30839"/>
        <dbReference type="ChEBI" id="CHEBI:33019"/>
        <dbReference type="ChEBI" id="CHEBI:57538"/>
        <dbReference type="ChEBI" id="CHEBI:58017"/>
        <dbReference type="EC" id="2.4.2.10"/>
    </reaction>
</comment>
<evidence type="ECO:0000256" key="5">
    <source>
        <dbReference type="ARBA" id="ARBA00022975"/>
    </source>
</evidence>
<evidence type="ECO:0000313" key="8">
    <source>
        <dbReference type="EMBL" id="OGI84246.1"/>
    </source>
</evidence>
<keyword evidence="6" id="KW-0460">Magnesium</keyword>
<feature type="binding site" description="in other chain" evidence="6">
    <location>
        <begin position="123"/>
        <end position="131"/>
    </location>
    <ligand>
        <name>5-phospho-alpha-D-ribose 1-diphosphate</name>
        <dbReference type="ChEBI" id="CHEBI:58017"/>
        <note>ligand shared between dimeric partners</note>
    </ligand>
</feature>
<comment type="function">
    <text evidence="6">Catalyzes the transfer of a ribosyl phosphate group from 5-phosphoribose 1-diphosphate to orotate, leading to the formation of orotidine monophosphate (OMP).</text>
</comment>
<dbReference type="UniPathway" id="UPA00070">
    <property type="reaction ID" value="UER00119"/>
</dbReference>
<dbReference type="Gene3D" id="3.40.50.2020">
    <property type="match status" value="1"/>
</dbReference>
<dbReference type="InterPro" id="IPR029057">
    <property type="entry name" value="PRTase-like"/>
</dbReference>
<dbReference type="AlphaFoldDB" id="A0A1F6WQW4"/>
<evidence type="ECO:0000256" key="3">
    <source>
        <dbReference type="ARBA" id="ARBA00022676"/>
    </source>
</evidence>
<proteinExistence type="inferred from homology"/>
<comment type="caution">
    <text evidence="6">Lacks conserved residue(s) required for the propagation of feature annotation.</text>
</comment>
<feature type="binding site" evidence="6">
    <location>
        <position position="103"/>
    </location>
    <ligand>
        <name>5-phospho-alpha-D-ribose 1-diphosphate</name>
        <dbReference type="ChEBI" id="CHEBI:58017"/>
        <note>ligand shared between dimeric partners</note>
    </ligand>
</feature>
<feature type="binding site" evidence="6">
    <location>
        <position position="97"/>
    </location>
    <ligand>
        <name>5-phospho-alpha-D-ribose 1-diphosphate</name>
        <dbReference type="ChEBI" id="CHEBI:58017"/>
        <note>ligand shared between dimeric partners</note>
    </ligand>
</feature>
<organism evidence="8 9">
    <name type="scientific">Candidatus Nomurabacteria bacterium RIFCSPLOWO2_01_FULL_33_17</name>
    <dbReference type="NCBI Taxonomy" id="1801764"/>
    <lineage>
        <taxon>Bacteria</taxon>
        <taxon>Candidatus Nomuraibacteriota</taxon>
    </lineage>
</organism>
<evidence type="ECO:0000313" key="9">
    <source>
        <dbReference type="Proteomes" id="UP000178184"/>
    </source>
</evidence>
<evidence type="ECO:0000256" key="2">
    <source>
        <dbReference type="ARBA" id="ARBA00011971"/>
    </source>
</evidence>
<dbReference type="Proteomes" id="UP000178184">
    <property type="component" value="Unassembled WGS sequence"/>
</dbReference>
<protein>
    <recommendedName>
        <fullName evidence="2 6">Orotate phosphoribosyltransferase</fullName>
        <shortName evidence="6">OPRT</shortName>
        <shortName evidence="6">OPRTase</shortName>
        <ecNumber evidence="2 6">2.4.2.10</ecNumber>
    </recommendedName>
</protein>
<sequence>MKNSEQMAKYLLEIGAVKLSLKTPFTWTSGIESPVYCNNRETLGYPEIVSFIKDSFCEILKENQFGRVEAIASVATAGIPHGSILANHLNLPSCYVRPEPKKHGLKNQIEGPIPIGKRVVVVEDLISTSKSSTSVIEVLQDAGCEVIGLIAIFTYGFKFNLEKILRIKNISFRTITNFETLCRIAMESNFLNKEEFIEAFEFAKDPMNWRNNAKLLETKNS</sequence>
<dbReference type="SUPFAM" id="SSF53271">
    <property type="entry name" value="PRTase-like"/>
    <property type="match status" value="1"/>
</dbReference>
<comment type="similarity">
    <text evidence="6">Belongs to the purine/pyrimidine phosphoribosyltransferase family. PyrE subfamily.</text>
</comment>
<comment type="caution">
    <text evidence="8">The sequence shown here is derived from an EMBL/GenBank/DDBJ whole genome shotgun (WGS) entry which is preliminary data.</text>
</comment>
<evidence type="ECO:0000259" key="7">
    <source>
        <dbReference type="Pfam" id="PF00156"/>
    </source>
</evidence>
<accession>A0A1F6WQW4</accession>
<dbReference type="InterPro" id="IPR023031">
    <property type="entry name" value="OPRT"/>
</dbReference>
<evidence type="ECO:0000256" key="4">
    <source>
        <dbReference type="ARBA" id="ARBA00022679"/>
    </source>
</evidence>
<dbReference type="InterPro" id="IPR004467">
    <property type="entry name" value="Or_phspho_trans_dom"/>
</dbReference>
<dbReference type="HAMAP" id="MF_01208">
    <property type="entry name" value="PyrE"/>
    <property type="match status" value="1"/>
</dbReference>
<comment type="pathway">
    <text evidence="1 6">Pyrimidine metabolism; UMP biosynthesis via de novo pathway; UMP from orotate: step 1/2.</text>
</comment>
<keyword evidence="3 6" id="KW-0328">Glycosyltransferase</keyword>
<evidence type="ECO:0000256" key="1">
    <source>
        <dbReference type="ARBA" id="ARBA00004889"/>
    </source>
</evidence>
<dbReference type="InterPro" id="IPR000836">
    <property type="entry name" value="PRTase_dom"/>
</dbReference>
<evidence type="ECO:0000256" key="6">
    <source>
        <dbReference type="HAMAP-Rule" id="MF_01208"/>
    </source>
</evidence>
<keyword evidence="5 6" id="KW-0665">Pyrimidine biosynthesis</keyword>
<dbReference type="EC" id="2.4.2.10" evidence="2 6"/>
<feature type="binding site" evidence="6">
    <location>
        <position position="101"/>
    </location>
    <ligand>
        <name>5-phospho-alpha-D-ribose 1-diphosphate</name>
        <dbReference type="ChEBI" id="CHEBI:58017"/>
        <note>ligand shared between dimeric partners</note>
    </ligand>
</feature>
<dbReference type="GO" id="GO:0019856">
    <property type="term" value="P:pyrimidine nucleobase biosynthetic process"/>
    <property type="evidence" value="ECO:0007669"/>
    <property type="project" value="TreeGrafter"/>
</dbReference>
<comment type="subunit">
    <text evidence="6">Homodimer.</text>
</comment>
<dbReference type="GO" id="GO:0004588">
    <property type="term" value="F:orotate phosphoribosyltransferase activity"/>
    <property type="evidence" value="ECO:0007669"/>
    <property type="project" value="UniProtKB-UniRule"/>
</dbReference>
<feature type="binding site" evidence="6">
    <location>
        <position position="127"/>
    </location>
    <ligand>
        <name>orotate</name>
        <dbReference type="ChEBI" id="CHEBI:30839"/>
    </ligand>
</feature>
<comment type="cofactor">
    <cofactor evidence="6">
        <name>Mg(2+)</name>
        <dbReference type="ChEBI" id="CHEBI:18420"/>
    </cofactor>
</comment>
<dbReference type="Pfam" id="PF00156">
    <property type="entry name" value="Pribosyltran"/>
    <property type="match status" value="1"/>
</dbReference>
<feature type="domain" description="Phosphoribosyltransferase" evidence="7">
    <location>
        <begin position="66"/>
        <end position="153"/>
    </location>
</feature>
<keyword evidence="4 6" id="KW-0808">Transferase</keyword>
<dbReference type="EMBL" id="MFUO01000005">
    <property type="protein sequence ID" value="OGI84246.1"/>
    <property type="molecule type" value="Genomic_DNA"/>
</dbReference>
<name>A0A1F6WQW4_9BACT</name>
<dbReference type="GO" id="GO:0000287">
    <property type="term" value="F:magnesium ion binding"/>
    <property type="evidence" value="ECO:0007669"/>
    <property type="project" value="UniProtKB-UniRule"/>
</dbReference>
<dbReference type="NCBIfam" id="TIGR00336">
    <property type="entry name" value="pyrE"/>
    <property type="match status" value="1"/>
</dbReference>
<dbReference type="STRING" id="1801764.A2903_02445"/>
<dbReference type="PANTHER" id="PTHR19278:SF9">
    <property type="entry name" value="URIDINE 5'-MONOPHOSPHATE SYNTHASE"/>
    <property type="match status" value="1"/>
</dbReference>
<dbReference type="PANTHER" id="PTHR19278">
    <property type="entry name" value="OROTATE PHOSPHORIBOSYLTRANSFERASE"/>
    <property type="match status" value="1"/>
</dbReference>